<keyword evidence="3" id="KW-0378">Hydrolase</keyword>
<evidence type="ECO:0008006" key="7">
    <source>
        <dbReference type="Google" id="ProtNLM"/>
    </source>
</evidence>
<accession>A0A0P9F5E2</accession>
<gene>
    <name evidence="5" type="ORF">SE17_19645</name>
</gene>
<dbReference type="EMBL" id="LJCR01000804">
    <property type="protein sequence ID" value="KPV51716.1"/>
    <property type="molecule type" value="Genomic_DNA"/>
</dbReference>
<protein>
    <recommendedName>
        <fullName evidence="7">Peptidase</fullName>
    </recommendedName>
</protein>
<keyword evidence="4" id="KW-0720">Serine protease</keyword>
<comment type="caution">
    <text evidence="5">The sequence shown here is derived from an EMBL/GenBank/DDBJ whole genome shotgun (WGS) entry which is preliminary data.</text>
</comment>
<sequence>MSNTTRPQPGPLALVGSGEYLPQMSAIDGALLEGLGSGPKRVALLPTASGLEAGMPARWNRMGVAHFEALGAQATPVPLVAPADAHNAQVLAALEGADMYYFSGGNPEYVIETIRGTPAWDAIARGWQAGAALAGCSAGAMMLGGYTLSVRSVMRGQAPRWVPALGIVPELVIMPHFDRMADFAGEQMFRAILASAPAGVTLVGVDEDTALIRAGAPGLWRVEGRQMVSVFGADGRRTLYRAADSVPLPA</sequence>
<keyword evidence="2" id="KW-0645">Protease</keyword>
<name>A0A0P9F5E2_9CHLR</name>
<proteinExistence type="inferred from homology"/>
<comment type="similarity">
    <text evidence="1">Belongs to the peptidase S51 family.</text>
</comment>
<organism evidence="5 6">
    <name type="scientific">Kouleothrix aurantiaca</name>
    <dbReference type="NCBI Taxonomy" id="186479"/>
    <lineage>
        <taxon>Bacteria</taxon>
        <taxon>Bacillati</taxon>
        <taxon>Chloroflexota</taxon>
        <taxon>Chloroflexia</taxon>
        <taxon>Chloroflexales</taxon>
        <taxon>Roseiflexineae</taxon>
        <taxon>Roseiflexaceae</taxon>
        <taxon>Kouleothrix</taxon>
    </lineage>
</organism>
<dbReference type="CDD" id="cd03129">
    <property type="entry name" value="GAT1_Peptidase_E_like"/>
    <property type="match status" value="1"/>
</dbReference>
<evidence type="ECO:0000256" key="1">
    <source>
        <dbReference type="ARBA" id="ARBA00006534"/>
    </source>
</evidence>
<dbReference type="PANTHER" id="PTHR36175:SF1">
    <property type="entry name" value="CYANOPHYCINASE"/>
    <property type="match status" value="1"/>
</dbReference>
<evidence type="ECO:0000313" key="5">
    <source>
        <dbReference type="EMBL" id="KPV51716.1"/>
    </source>
</evidence>
<dbReference type="InterPro" id="IPR029062">
    <property type="entry name" value="Class_I_gatase-like"/>
</dbReference>
<evidence type="ECO:0000256" key="2">
    <source>
        <dbReference type="ARBA" id="ARBA00022670"/>
    </source>
</evidence>
<keyword evidence="6" id="KW-1185">Reference proteome</keyword>
<dbReference type="PANTHER" id="PTHR36175">
    <property type="entry name" value="CYANOPHYCINASE"/>
    <property type="match status" value="1"/>
</dbReference>
<dbReference type="Pfam" id="PF03575">
    <property type="entry name" value="Peptidase_S51"/>
    <property type="match status" value="1"/>
</dbReference>
<dbReference type="AlphaFoldDB" id="A0A0P9F5E2"/>
<dbReference type="Gene3D" id="3.40.50.880">
    <property type="match status" value="1"/>
</dbReference>
<evidence type="ECO:0000256" key="3">
    <source>
        <dbReference type="ARBA" id="ARBA00022801"/>
    </source>
</evidence>
<dbReference type="GO" id="GO:0008236">
    <property type="term" value="F:serine-type peptidase activity"/>
    <property type="evidence" value="ECO:0007669"/>
    <property type="project" value="UniProtKB-KW"/>
</dbReference>
<dbReference type="Proteomes" id="UP000050509">
    <property type="component" value="Unassembled WGS sequence"/>
</dbReference>
<dbReference type="InterPro" id="IPR005320">
    <property type="entry name" value="Peptidase_S51"/>
</dbReference>
<evidence type="ECO:0000313" key="6">
    <source>
        <dbReference type="Proteomes" id="UP000050509"/>
    </source>
</evidence>
<dbReference type="GO" id="GO:0006508">
    <property type="term" value="P:proteolysis"/>
    <property type="evidence" value="ECO:0007669"/>
    <property type="project" value="UniProtKB-KW"/>
</dbReference>
<dbReference type="SUPFAM" id="SSF52317">
    <property type="entry name" value="Class I glutamine amidotransferase-like"/>
    <property type="match status" value="1"/>
</dbReference>
<reference evidence="5 6" key="1">
    <citation type="submission" date="2015-09" db="EMBL/GenBank/DDBJ databases">
        <title>Draft genome sequence of Kouleothrix aurantiaca JCM 19913.</title>
        <authorList>
            <person name="Hemp J."/>
        </authorList>
    </citation>
    <scope>NUCLEOTIDE SEQUENCE [LARGE SCALE GENOMIC DNA]</scope>
    <source>
        <strain evidence="5 6">COM-B</strain>
    </source>
</reference>
<evidence type="ECO:0000256" key="4">
    <source>
        <dbReference type="ARBA" id="ARBA00022825"/>
    </source>
</evidence>